<dbReference type="AlphaFoldDB" id="A0A0N7LYP8"/>
<dbReference type="SUPFAM" id="SSF50475">
    <property type="entry name" value="FMN-binding split barrel"/>
    <property type="match status" value="1"/>
</dbReference>
<organism evidence="2 3">
    <name type="scientific">Tritonibacter multivorans</name>
    <dbReference type="NCBI Taxonomy" id="928856"/>
    <lineage>
        <taxon>Bacteria</taxon>
        <taxon>Pseudomonadati</taxon>
        <taxon>Pseudomonadota</taxon>
        <taxon>Alphaproteobacteria</taxon>
        <taxon>Rhodobacterales</taxon>
        <taxon>Paracoccaceae</taxon>
        <taxon>Tritonibacter</taxon>
    </lineage>
</organism>
<accession>A0A0N7LYP8</accession>
<dbReference type="PANTHER" id="PTHR43812">
    <property type="entry name" value="BLR2425 PROTEIN"/>
    <property type="match status" value="1"/>
</dbReference>
<dbReference type="STRING" id="928856.SAMN04488049_103384"/>
<dbReference type="OrthoDB" id="9783347at2"/>
<keyword evidence="3" id="KW-1185">Reference proteome</keyword>
<dbReference type="Pfam" id="PF01613">
    <property type="entry name" value="Flavin_Reduct"/>
    <property type="match status" value="1"/>
</dbReference>
<sequence length="200" mass="21985">MFYTPEDGHALPHDPLNALVAPRPIAWISTLSPDGVANLAPYSYFNLLAPNPPQVMFSSHDPKTNGQEKDTITNVRNTGVFCVNLVEYSQRFNMQVTAQDLPAETDEAALAGLTTVPCETIPCPRLPDAPAALECRLTQLVPLKGQQNTMAVGEVLGIHLREDLLTAGRFDHKKFSALARLGYKDFTRVRDVFTLPPSKD</sequence>
<feature type="domain" description="Flavin reductase like" evidence="1">
    <location>
        <begin position="18"/>
        <end position="177"/>
    </location>
</feature>
<evidence type="ECO:0000259" key="1">
    <source>
        <dbReference type="SMART" id="SM00903"/>
    </source>
</evidence>
<proteinExistence type="predicted"/>
<dbReference type="EMBL" id="CYSD01000012">
    <property type="protein sequence ID" value="CUH75465.1"/>
    <property type="molecule type" value="Genomic_DNA"/>
</dbReference>
<protein>
    <submittedName>
        <fullName evidence="2">Flavin reductase like domain protein</fullName>
    </submittedName>
</protein>
<dbReference type="GO" id="GO:0010181">
    <property type="term" value="F:FMN binding"/>
    <property type="evidence" value="ECO:0007669"/>
    <property type="project" value="InterPro"/>
</dbReference>
<name>A0A0N7LYP8_9RHOB</name>
<dbReference type="InterPro" id="IPR002563">
    <property type="entry name" value="Flavin_Rdtase-like_dom"/>
</dbReference>
<dbReference type="InterPro" id="IPR012349">
    <property type="entry name" value="Split_barrel_FMN-bd"/>
</dbReference>
<dbReference type="RefSeq" id="WP_058288539.1">
    <property type="nucleotide sequence ID" value="NZ_CYSD01000012.1"/>
</dbReference>
<dbReference type="SMART" id="SM00903">
    <property type="entry name" value="Flavin_Reduct"/>
    <property type="match status" value="1"/>
</dbReference>
<dbReference type="PANTHER" id="PTHR43812:SF2">
    <property type="entry name" value="FLAVIN REDUCTASE LIKE DOMAIN-CONTAINING PROTEIN"/>
    <property type="match status" value="1"/>
</dbReference>
<dbReference type="Gene3D" id="2.30.110.10">
    <property type="entry name" value="Electron Transport, Fmn-binding Protein, Chain A"/>
    <property type="match status" value="1"/>
</dbReference>
<evidence type="ECO:0000313" key="3">
    <source>
        <dbReference type="Proteomes" id="UP000052022"/>
    </source>
</evidence>
<reference evidence="2 3" key="1">
    <citation type="submission" date="2015-09" db="EMBL/GenBank/DDBJ databases">
        <authorList>
            <consortium name="Swine Surveillance"/>
        </authorList>
    </citation>
    <scope>NUCLEOTIDE SEQUENCE [LARGE SCALE GENOMIC DNA]</scope>
    <source>
        <strain evidence="2 3">CECT 7557</strain>
    </source>
</reference>
<evidence type="ECO:0000313" key="2">
    <source>
        <dbReference type="EMBL" id="CUH75465.1"/>
    </source>
</evidence>
<dbReference type="Proteomes" id="UP000052022">
    <property type="component" value="Unassembled WGS sequence"/>
</dbReference>
<dbReference type="GO" id="GO:0016646">
    <property type="term" value="F:oxidoreductase activity, acting on the CH-NH group of donors, NAD or NADP as acceptor"/>
    <property type="evidence" value="ECO:0007669"/>
    <property type="project" value="UniProtKB-ARBA"/>
</dbReference>
<gene>
    <name evidence="2" type="ORF">TRM7557_00400</name>
</gene>